<dbReference type="InterPro" id="IPR021422">
    <property type="entry name" value="DUF3069"/>
</dbReference>
<keyword evidence="2" id="KW-1185">Reference proteome</keyword>
<dbReference type="SUPFAM" id="SSF158675">
    <property type="entry name" value="Sama2622-like"/>
    <property type="match status" value="1"/>
</dbReference>
<organism evidence="1 2">
    <name type="scientific">Enterovibrio coralii</name>
    <dbReference type="NCBI Taxonomy" id="294935"/>
    <lineage>
        <taxon>Bacteria</taxon>
        <taxon>Pseudomonadati</taxon>
        <taxon>Pseudomonadota</taxon>
        <taxon>Gammaproteobacteria</taxon>
        <taxon>Vibrionales</taxon>
        <taxon>Vibrionaceae</taxon>
        <taxon>Enterovibrio</taxon>
    </lineage>
</organism>
<reference evidence="1 2" key="1">
    <citation type="submission" date="2015-11" db="EMBL/GenBank/DDBJ databases">
        <title>Genomic Taxonomy of the Vibrionaceae.</title>
        <authorList>
            <person name="Gomez-Gil B."/>
            <person name="Enciso-Ibarra J."/>
        </authorList>
    </citation>
    <scope>NUCLEOTIDE SEQUENCE [LARGE SCALE GENOMIC DNA]</scope>
    <source>
        <strain evidence="1 2">CAIM 912</strain>
    </source>
</reference>
<gene>
    <name evidence="1" type="ORF">ATN88_06115</name>
</gene>
<dbReference type="AlphaFoldDB" id="A0A135ICQ4"/>
<evidence type="ECO:0008006" key="3">
    <source>
        <dbReference type="Google" id="ProtNLM"/>
    </source>
</evidence>
<name>A0A135ICQ4_9GAMM</name>
<protein>
    <recommendedName>
        <fullName evidence="3">DUF3069 domain-containing protein</fullName>
    </recommendedName>
</protein>
<dbReference type="OrthoDB" id="6401538at2"/>
<evidence type="ECO:0000313" key="2">
    <source>
        <dbReference type="Proteomes" id="UP000070529"/>
    </source>
</evidence>
<comment type="caution">
    <text evidence="1">The sequence shown here is derived from an EMBL/GenBank/DDBJ whole genome shotgun (WGS) entry which is preliminary data.</text>
</comment>
<dbReference type="EMBL" id="LNTY01000006">
    <property type="protein sequence ID" value="KXF83256.1"/>
    <property type="molecule type" value="Genomic_DNA"/>
</dbReference>
<proteinExistence type="predicted"/>
<dbReference type="InterPro" id="IPR023132">
    <property type="entry name" value="Sama2622-like_sf"/>
</dbReference>
<evidence type="ECO:0000313" key="1">
    <source>
        <dbReference type="EMBL" id="KXF83256.1"/>
    </source>
</evidence>
<accession>A0A135ICQ4</accession>
<sequence length="144" mass="16604">MNKMSEQQIEAVKLEDMSAELQQVIKYEQVPAELFTMLASVHEASEDVVRQTWDSLPASAQNILDNFEQFHALVSLSQSYAGLDFMQETQDMKFDDLTEEQTADYKAGLLDKLLHNCVKDLAKQLKQARLKPAMKREFREIFTK</sequence>
<dbReference type="Pfam" id="PF11269">
    <property type="entry name" value="DUF3069"/>
    <property type="match status" value="1"/>
</dbReference>
<dbReference type="Proteomes" id="UP000070529">
    <property type="component" value="Unassembled WGS sequence"/>
</dbReference>